<sequence length="427" mass="49849">MKNKKAIVTFQDTEDDVTENEFTVTKRPDPKTFAKFVDKVIDQIPLPMSVKKKSKSLSMCKFEESNDPLKILRNRGLLSIDNPQKDLETNSSEVDLTFYTEENRLGEVVKIFSSTHRFRNGRLVYSTTQEASPNLSKEIGKFNDWWNLQGPGRSKNIEGKSMPIYYRKSPRRQVKTDGYGRKLKPHEEICKPKSETSRNQHQTHIHYIPQDEQALRSQSLRYYPTSNRREDDEEEDIVSQEGKVKFRAVWRHKSPSKTHRNGTTDFKESRKGCMKSSQKELQKETQSQQKLGSQQTFKQKVSPFMLASRMHHSNIRINTPMRFRPVRKVSSASDRRSRSSPPENGRRLRRSFSIHRDKMVGQQQHDGRFRYRTNVIKKHQPDSTSLDEDTSSEDCRRRKQLLMRYQSEENFGPALANGDINQSEGKS</sequence>
<gene>
    <name evidence="2" type="primary">AVEN_34491_1</name>
    <name evidence="2" type="ORF">NPIL_316451</name>
</gene>
<reference evidence="2" key="1">
    <citation type="submission" date="2020-08" db="EMBL/GenBank/DDBJ databases">
        <title>Multicomponent nature underlies the extraordinary mechanical properties of spider dragline silk.</title>
        <authorList>
            <person name="Kono N."/>
            <person name="Nakamura H."/>
            <person name="Mori M."/>
            <person name="Yoshida Y."/>
            <person name="Ohtoshi R."/>
            <person name="Malay A.D."/>
            <person name="Moran D.A.P."/>
            <person name="Tomita M."/>
            <person name="Numata K."/>
            <person name="Arakawa K."/>
        </authorList>
    </citation>
    <scope>NUCLEOTIDE SEQUENCE</scope>
</reference>
<evidence type="ECO:0000313" key="3">
    <source>
        <dbReference type="Proteomes" id="UP000887013"/>
    </source>
</evidence>
<feature type="compositionally biased region" description="Polar residues" evidence="1">
    <location>
        <begin position="284"/>
        <end position="297"/>
    </location>
</feature>
<dbReference type="EMBL" id="BMAW01128667">
    <property type="protein sequence ID" value="GFU26846.1"/>
    <property type="molecule type" value="Genomic_DNA"/>
</dbReference>
<feature type="compositionally biased region" description="Basic and acidic residues" evidence="1">
    <location>
        <begin position="354"/>
        <end position="369"/>
    </location>
</feature>
<dbReference type="AlphaFoldDB" id="A0A8X6QH50"/>
<feature type="region of interest" description="Disordered" evidence="1">
    <location>
        <begin position="313"/>
        <end position="427"/>
    </location>
</feature>
<accession>A0A8X6QH50</accession>
<name>A0A8X6QH50_NEPPI</name>
<organism evidence="2 3">
    <name type="scientific">Nephila pilipes</name>
    <name type="common">Giant wood spider</name>
    <name type="synonym">Nephila maculata</name>
    <dbReference type="NCBI Taxonomy" id="299642"/>
    <lineage>
        <taxon>Eukaryota</taxon>
        <taxon>Metazoa</taxon>
        <taxon>Ecdysozoa</taxon>
        <taxon>Arthropoda</taxon>
        <taxon>Chelicerata</taxon>
        <taxon>Arachnida</taxon>
        <taxon>Araneae</taxon>
        <taxon>Araneomorphae</taxon>
        <taxon>Entelegynae</taxon>
        <taxon>Araneoidea</taxon>
        <taxon>Nephilidae</taxon>
        <taxon>Nephila</taxon>
    </lineage>
</organism>
<dbReference type="OrthoDB" id="6429639at2759"/>
<feature type="compositionally biased region" description="Basic and acidic residues" evidence="1">
    <location>
        <begin position="265"/>
        <end position="283"/>
    </location>
</feature>
<feature type="region of interest" description="Disordered" evidence="1">
    <location>
        <begin position="250"/>
        <end position="297"/>
    </location>
</feature>
<keyword evidence="3" id="KW-1185">Reference proteome</keyword>
<evidence type="ECO:0000313" key="2">
    <source>
        <dbReference type="EMBL" id="GFU26846.1"/>
    </source>
</evidence>
<comment type="caution">
    <text evidence="2">The sequence shown here is derived from an EMBL/GenBank/DDBJ whole genome shotgun (WGS) entry which is preliminary data.</text>
</comment>
<feature type="compositionally biased region" description="Basic residues" evidence="1">
    <location>
        <begin position="250"/>
        <end position="260"/>
    </location>
</feature>
<dbReference type="Proteomes" id="UP000887013">
    <property type="component" value="Unassembled WGS sequence"/>
</dbReference>
<evidence type="ECO:0000256" key="1">
    <source>
        <dbReference type="SAM" id="MobiDB-lite"/>
    </source>
</evidence>
<protein>
    <submittedName>
        <fullName evidence="2">Uncharacterized protein</fullName>
    </submittedName>
</protein>
<proteinExistence type="predicted"/>